<keyword evidence="4" id="KW-1185">Reference proteome</keyword>
<dbReference type="GO" id="GO:0009395">
    <property type="term" value="P:phospholipid catabolic process"/>
    <property type="evidence" value="ECO:0007669"/>
    <property type="project" value="TreeGrafter"/>
</dbReference>
<accession>A0A8T2YMT0</accession>
<name>A0A8T2YMT0_POPDE</name>
<comment type="caution">
    <text evidence="3">The sequence shown here is derived from an EMBL/GenBank/DDBJ whole genome shotgun (WGS) entry which is preliminary data.</text>
</comment>
<keyword evidence="2" id="KW-0443">Lipid metabolism</keyword>
<dbReference type="GO" id="GO:0004630">
    <property type="term" value="F:phospholipase D activity"/>
    <property type="evidence" value="ECO:0007669"/>
    <property type="project" value="TreeGrafter"/>
</dbReference>
<evidence type="ECO:0000256" key="2">
    <source>
        <dbReference type="ARBA" id="ARBA00023098"/>
    </source>
</evidence>
<dbReference type="PANTHER" id="PTHR18896:SF193">
    <property type="entry name" value="PHOSPHOLIPASE D"/>
    <property type="match status" value="1"/>
</dbReference>
<reference evidence="3" key="1">
    <citation type="journal article" date="2021" name="J. Hered.">
        <title>Genome Assembly of Salicaceae Populus deltoides (Eastern Cottonwood) I-69 Based on Nanopore Sequencing and Hi-C Technologies.</title>
        <authorList>
            <person name="Bai S."/>
            <person name="Wu H."/>
            <person name="Zhang J."/>
            <person name="Pan Z."/>
            <person name="Zhao W."/>
            <person name="Li Z."/>
            <person name="Tong C."/>
        </authorList>
    </citation>
    <scope>NUCLEOTIDE SEQUENCE</scope>
    <source>
        <tissue evidence="3">Leaf</tissue>
    </source>
</reference>
<dbReference type="PANTHER" id="PTHR18896">
    <property type="entry name" value="PHOSPHOLIPASE D"/>
    <property type="match status" value="1"/>
</dbReference>
<evidence type="ECO:0000256" key="1">
    <source>
        <dbReference type="ARBA" id="ARBA00022737"/>
    </source>
</evidence>
<dbReference type="Proteomes" id="UP000807159">
    <property type="component" value="Chromosome 6"/>
</dbReference>
<gene>
    <name evidence="3" type="ORF">H0E87_013234</name>
</gene>
<dbReference type="AlphaFoldDB" id="A0A8T2YMT0"/>
<evidence type="ECO:0000313" key="3">
    <source>
        <dbReference type="EMBL" id="KAH8506329.1"/>
    </source>
</evidence>
<dbReference type="GO" id="GO:0005886">
    <property type="term" value="C:plasma membrane"/>
    <property type="evidence" value="ECO:0007669"/>
    <property type="project" value="TreeGrafter"/>
</dbReference>
<protein>
    <recommendedName>
        <fullName evidence="5">Phospholipase D</fullName>
    </recommendedName>
</protein>
<evidence type="ECO:0000313" key="4">
    <source>
        <dbReference type="Proteomes" id="UP000807159"/>
    </source>
</evidence>
<evidence type="ECO:0008006" key="5">
    <source>
        <dbReference type="Google" id="ProtNLM"/>
    </source>
</evidence>
<dbReference type="InterPro" id="IPR015679">
    <property type="entry name" value="PLipase_D_fam"/>
</dbReference>
<proteinExistence type="predicted"/>
<dbReference type="EMBL" id="JACEGQ020000006">
    <property type="protein sequence ID" value="KAH8506329.1"/>
    <property type="molecule type" value="Genomic_DNA"/>
</dbReference>
<keyword evidence="1" id="KW-0677">Repeat</keyword>
<sequence>MILGELLKKKDNEGVRVLMLVWDDRTSVKLLKKEGLMSAHDEDTITQNSIVELRIKRRIVSFIGDIDLCDGRYDTPYHSIFRTLDTVHHNDFLQPNFAGPSIDIGGARQRLHDIHCRLEGCLGCLCQCRAEVKKAR</sequence>
<organism evidence="3 4">
    <name type="scientific">Populus deltoides</name>
    <name type="common">Eastern poplar</name>
    <name type="synonym">Eastern cottonwood</name>
    <dbReference type="NCBI Taxonomy" id="3696"/>
    <lineage>
        <taxon>Eukaryota</taxon>
        <taxon>Viridiplantae</taxon>
        <taxon>Streptophyta</taxon>
        <taxon>Embryophyta</taxon>
        <taxon>Tracheophyta</taxon>
        <taxon>Spermatophyta</taxon>
        <taxon>Magnoliopsida</taxon>
        <taxon>eudicotyledons</taxon>
        <taxon>Gunneridae</taxon>
        <taxon>Pentapetalae</taxon>
        <taxon>rosids</taxon>
        <taxon>fabids</taxon>
        <taxon>Malpighiales</taxon>
        <taxon>Salicaceae</taxon>
        <taxon>Saliceae</taxon>
        <taxon>Populus</taxon>
    </lineage>
</organism>